<dbReference type="SUPFAM" id="SSF50341">
    <property type="entry name" value="CheW-like"/>
    <property type="match status" value="1"/>
</dbReference>
<accession>A0ABY6Z0W3</accession>
<sequence>MSWEQFVEVLVGRERYALPILEVHEIIRMQEITELPNSSQDVIGVTNLRGQIIPVVSVRQRFRMPDIEPTKSTRIVVVNHEQGAVGMIVDGVSQVVTFDDIQSAPESGRGDNVQFLRGMARNGETLVSILNLGLLLQESFS</sequence>
<organism evidence="2 3">
    <name type="scientific">Alicyclobacillus dauci</name>
    <dbReference type="NCBI Taxonomy" id="1475485"/>
    <lineage>
        <taxon>Bacteria</taxon>
        <taxon>Bacillati</taxon>
        <taxon>Bacillota</taxon>
        <taxon>Bacilli</taxon>
        <taxon>Bacillales</taxon>
        <taxon>Alicyclobacillaceae</taxon>
        <taxon>Alicyclobacillus</taxon>
    </lineage>
</organism>
<dbReference type="PANTHER" id="PTHR22617">
    <property type="entry name" value="CHEMOTAXIS SENSOR HISTIDINE KINASE-RELATED"/>
    <property type="match status" value="1"/>
</dbReference>
<dbReference type="InterPro" id="IPR036061">
    <property type="entry name" value="CheW-like_dom_sf"/>
</dbReference>
<dbReference type="RefSeq" id="WP_268043826.1">
    <property type="nucleotide sequence ID" value="NZ_CP104064.1"/>
</dbReference>
<dbReference type="InterPro" id="IPR002545">
    <property type="entry name" value="CheW-lke_dom"/>
</dbReference>
<reference evidence="2" key="1">
    <citation type="submission" date="2022-08" db="EMBL/GenBank/DDBJ databases">
        <title>Alicyclobacillus dauci DSM2870, complete genome.</title>
        <authorList>
            <person name="Wang Q."/>
            <person name="Cai R."/>
            <person name="Wang Z."/>
        </authorList>
    </citation>
    <scope>NUCLEOTIDE SEQUENCE</scope>
    <source>
        <strain evidence="2">DSM 28700</strain>
    </source>
</reference>
<dbReference type="InterPro" id="IPR039315">
    <property type="entry name" value="CheW"/>
</dbReference>
<evidence type="ECO:0000259" key="1">
    <source>
        <dbReference type="PROSITE" id="PS50851"/>
    </source>
</evidence>
<dbReference type="Gene3D" id="2.40.50.180">
    <property type="entry name" value="CheA-289, Domain 4"/>
    <property type="match status" value="1"/>
</dbReference>
<dbReference type="PANTHER" id="PTHR22617:SF23">
    <property type="entry name" value="CHEMOTAXIS PROTEIN CHEW"/>
    <property type="match status" value="1"/>
</dbReference>
<dbReference type="Proteomes" id="UP001164803">
    <property type="component" value="Chromosome"/>
</dbReference>
<feature type="domain" description="CheW-like" evidence="1">
    <location>
        <begin position="3"/>
        <end position="141"/>
    </location>
</feature>
<evidence type="ECO:0000313" key="2">
    <source>
        <dbReference type="EMBL" id="WAH36482.1"/>
    </source>
</evidence>
<proteinExistence type="predicted"/>
<dbReference type="Gene3D" id="2.30.30.40">
    <property type="entry name" value="SH3 Domains"/>
    <property type="match status" value="1"/>
</dbReference>
<evidence type="ECO:0000313" key="3">
    <source>
        <dbReference type="Proteomes" id="UP001164803"/>
    </source>
</evidence>
<keyword evidence="3" id="KW-1185">Reference proteome</keyword>
<gene>
    <name evidence="2" type="ORF">NZD86_20065</name>
</gene>
<protein>
    <submittedName>
        <fullName evidence="2">Chemotaxis protein CheW</fullName>
    </submittedName>
</protein>
<name>A0ABY6Z0W3_9BACL</name>
<dbReference type="SMART" id="SM00260">
    <property type="entry name" value="CheW"/>
    <property type="match status" value="1"/>
</dbReference>
<dbReference type="PROSITE" id="PS50851">
    <property type="entry name" value="CHEW"/>
    <property type="match status" value="1"/>
</dbReference>
<dbReference type="EMBL" id="CP104064">
    <property type="protein sequence ID" value="WAH36482.1"/>
    <property type="molecule type" value="Genomic_DNA"/>
</dbReference>
<dbReference type="Pfam" id="PF01584">
    <property type="entry name" value="CheW"/>
    <property type="match status" value="1"/>
</dbReference>